<keyword evidence="3" id="KW-1185">Reference proteome</keyword>
<reference evidence="2" key="1">
    <citation type="journal article" date="2018" name="Genome Biol. Evol.">
        <title>Genomics and development of Lentinus tigrinus, a white-rot wood-decaying mushroom with dimorphic fruiting bodies.</title>
        <authorList>
            <person name="Wu B."/>
            <person name="Xu Z."/>
            <person name="Knudson A."/>
            <person name="Carlson A."/>
            <person name="Chen N."/>
            <person name="Kovaka S."/>
            <person name="LaButti K."/>
            <person name="Lipzen A."/>
            <person name="Pennachio C."/>
            <person name="Riley R."/>
            <person name="Schakwitz W."/>
            <person name="Umezawa K."/>
            <person name="Ohm R.A."/>
            <person name="Grigoriev I.V."/>
            <person name="Nagy L.G."/>
            <person name="Gibbons J."/>
            <person name="Hibbett D."/>
        </authorList>
    </citation>
    <scope>NUCLEOTIDE SEQUENCE [LARGE SCALE GENOMIC DNA]</scope>
    <source>
        <strain evidence="2">ALCF2SS1-6</strain>
    </source>
</reference>
<gene>
    <name evidence="2" type="ORF">L227DRAFT_386412</name>
</gene>
<accession>A0A5C2SHU3</accession>
<dbReference type="AlphaFoldDB" id="A0A5C2SHU3"/>
<feature type="region of interest" description="Disordered" evidence="1">
    <location>
        <begin position="1"/>
        <end position="22"/>
    </location>
</feature>
<feature type="region of interest" description="Disordered" evidence="1">
    <location>
        <begin position="125"/>
        <end position="150"/>
    </location>
</feature>
<sequence>MRVGSRGPIMLGAPARGGRSRQNTEQDRCALYVHTYPRRSQQVEFICDYLPILSCSTVCSCVADREARFREPVCLGWSREEAGGAMSCMHHGLWCSRPCMHHPTQVSTSLTKSSARLAPTFNVRGETWPRRGGASSSASRLSPPIAPSDL</sequence>
<dbReference type="EMBL" id="ML122256">
    <property type="protein sequence ID" value="RPD63342.1"/>
    <property type="molecule type" value="Genomic_DNA"/>
</dbReference>
<organism evidence="2 3">
    <name type="scientific">Lentinus tigrinus ALCF2SS1-6</name>
    <dbReference type="NCBI Taxonomy" id="1328759"/>
    <lineage>
        <taxon>Eukaryota</taxon>
        <taxon>Fungi</taxon>
        <taxon>Dikarya</taxon>
        <taxon>Basidiomycota</taxon>
        <taxon>Agaricomycotina</taxon>
        <taxon>Agaricomycetes</taxon>
        <taxon>Polyporales</taxon>
        <taxon>Polyporaceae</taxon>
        <taxon>Lentinus</taxon>
    </lineage>
</organism>
<name>A0A5C2SHU3_9APHY</name>
<evidence type="ECO:0000256" key="1">
    <source>
        <dbReference type="SAM" id="MobiDB-lite"/>
    </source>
</evidence>
<feature type="compositionally biased region" description="Low complexity" evidence="1">
    <location>
        <begin position="130"/>
        <end position="150"/>
    </location>
</feature>
<evidence type="ECO:0000313" key="2">
    <source>
        <dbReference type="EMBL" id="RPD63342.1"/>
    </source>
</evidence>
<proteinExistence type="predicted"/>
<protein>
    <submittedName>
        <fullName evidence="2">Uncharacterized protein</fullName>
    </submittedName>
</protein>
<dbReference type="Proteomes" id="UP000313359">
    <property type="component" value="Unassembled WGS sequence"/>
</dbReference>
<evidence type="ECO:0000313" key="3">
    <source>
        <dbReference type="Proteomes" id="UP000313359"/>
    </source>
</evidence>